<gene>
    <name evidence="1" type="ORF">FRX48_09727</name>
</gene>
<name>A0A5M8PBS9_9LECA</name>
<reference evidence="1 2" key="1">
    <citation type="submission" date="2019-09" db="EMBL/GenBank/DDBJ databases">
        <title>The hologenome of the rock-dwelling lichen Lasallia pustulata.</title>
        <authorList>
            <person name="Greshake Tzovaras B."/>
            <person name="Segers F."/>
            <person name="Bicker A."/>
            <person name="Dal Grande F."/>
            <person name="Otte J."/>
            <person name="Hankeln T."/>
            <person name="Schmitt I."/>
            <person name="Ebersberger I."/>
        </authorList>
    </citation>
    <scope>NUCLEOTIDE SEQUENCE [LARGE SCALE GENOMIC DNA]</scope>
    <source>
        <strain evidence="1">A1-1</strain>
    </source>
</reference>
<dbReference type="AlphaFoldDB" id="A0A5M8PBS9"/>
<evidence type="ECO:0000313" key="1">
    <source>
        <dbReference type="EMBL" id="KAA6406456.1"/>
    </source>
</evidence>
<comment type="caution">
    <text evidence="1">The sequence shown here is derived from an EMBL/GenBank/DDBJ whole genome shotgun (WGS) entry which is preliminary data.</text>
</comment>
<dbReference type="EMBL" id="VXIT01000027">
    <property type="protein sequence ID" value="KAA6406456.1"/>
    <property type="molecule type" value="Genomic_DNA"/>
</dbReference>
<organism evidence="1 2">
    <name type="scientific">Lasallia pustulata</name>
    <dbReference type="NCBI Taxonomy" id="136370"/>
    <lineage>
        <taxon>Eukaryota</taxon>
        <taxon>Fungi</taxon>
        <taxon>Dikarya</taxon>
        <taxon>Ascomycota</taxon>
        <taxon>Pezizomycotina</taxon>
        <taxon>Lecanoromycetes</taxon>
        <taxon>OSLEUM clade</taxon>
        <taxon>Umbilicariomycetidae</taxon>
        <taxon>Umbilicariales</taxon>
        <taxon>Umbilicariaceae</taxon>
        <taxon>Lasallia</taxon>
    </lineage>
</organism>
<dbReference type="Proteomes" id="UP000324767">
    <property type="component" value="Unassembled WGS sequence"/>
</dbReference>
<proteinExistence type="predicted"/>
<protein>
    <submittedName>
        <fullName evidence="1">Uncharacterized protein</fullName>
    </submittedName>
</protein>
<evidence type="ECO:0000313" key="2">
    <source>
        <dbReference type="Proteomes" id="UP000324767"/>
    </source>
</evidence>
<sequence length="152" mass="17399">MYLECVCLGTLGCITLAYLAYLSRSFCSLNSAPQPEKLSTLKQKRQALPTMAFPLLPWDSFLPLGHRRNAVYLHVVPLERKLQSAPLVAGMLPWRMKDGARLTHTRTDHPTSYTRSTQIQANAFDRQGYTPGHNAARYQTVHLKLYYPQRMY</sequence>
<accession>A0A5M8PBS9</accession>